<dbReference type="PIRSF" id="PIRSF033909">
    <property type="entry name" value="UCP033909"/>
    <property type="match status" value="1"/>
</dbReference>
<dbReference type="RefSeq" id="WP_000698724.1">
    <property type="nucleotide sequence ID" value="NZ_AHNR02000010.1"/>
</dbReference>
<evidence type="ECO:0000313" key="1">
    <source>
        <dbReference type="EMBL" id="EKR56898.1"/>
    </source>
</evidence>
<dbReference type="InterPro" id="IPR010297">
    <property type="entry name" value="DUF900_hydrolase"/>
</dbReference>
<dbReference type="PANTHER" id="PTHR36513">
    <property type="entry name" value="ABC TRANSMEMBRANE TYPE-1 DOMAIN-CONTAINING PROTEIN"/>
    <property type="match status" value="1"/>
</dbReference>
<dbReference type="Proteomes" id="UP000001340">
    <property type="component" value="Unassembled WGS sequence"/>
</dbReference>
<accession>A0A0E2DBP7</accession>
<name>A0A0E2DBP7_LEPIR</name>
<protein>
    <submittedName>
        <fullName evidence="1">Alpha/beta hydrolase, PF05990 family</fullName>
    </submittedName>
</protein>
<evidence type="ECO:0000313" key="2">
    <source>
        <dbReference type="Proteomes" id="UP000001340"/>
    </source>
</evidence>
<dbReference type="EMBL" id="AHNR02000010">
    <property type="protein sequence ID" value="EKR56898.1"/>
    <property type="molecule type" value="Genomic_DNA"/>
</dbReference>
<dbReference type="InterPro" id="IPR014586">
    <property type="entry name" value="UCP033909"/>
</dbReference>
<dbReference type="AlphaFoldDB" id="A0A0E2DBP7"/>
<sequence length="360" mass="40470">MKILRLLLSFLIFTSHCKTPTIEELLEKRLIKTYDQAETLNLYYATLRSQDPNAENGCNDSRFLTTADKEIKTGYCIVNVPANRDIGALPLGFGNRENFFQFLGHKPFANQENLIEDLKKDPHDEILVFVHGFNVKFEEAILRGGQIRFDLKFPGKMIIFTWPAGNEEVGLVSQVLLNQILLKKTYEKNLSSAKASKKEFKSFINYLQNAGKKIHLIVHSMGHQVVLPALSEIGKETDKPLIQELILNAPDFDSAEFRLISDSLIKSSKRITLYCSPGDNALQISASLNQGSRLGSCAPIEGFDVVNVNPVDSSLISIGHGYYSSRPLLTDIYQILLGVKAEKRLFIRKSSGNENYVLRN</sequence>
<dbReference type="GO" id="GO:0016787">
    <property type="term" value="F:hydrolase activity"/>
    <property type="evidence" value="ECO:0007669"/>
    <property type="project" value="UniProtKB-KW"/>
</dbReference>
<keyword evidence="1" id="KW-0378">Hydrolase</keyword>
<comment type="caution">
    <text evidence="1">The sequence shown here is derived from an EMBL/GenBank/DDBJ whole genome shotgun (WGS) entry which is preliminary data.</text>
</comment>
<dbReference type="PANTHER" id="PTHR36513:SF1">
    <property type="entry name" value="TRANSMEMBRANE PROTEIN"/>
    <property type="match status" value="1"/>
</dbReference>
<dbReference type="Pfam" id="PF05990">
    <property type="entry name" value="DUF900"/>
    <property type="match status" value="1"/>
</dbReference>
<organism evidence="1 2">
    <name type="scientific">Leptospira interrogans str. UI 12758</name>
    <dbReference type="NCBI Taxonomy" id="1049938"/>
    <lineage>
        <taxon>Bacteria</taxon>
        <taxon>Pseudomonadati</taxon>
        <taxon>Spirochaetota</taxon>
        <taxon>Spirochaetia</taxon>
        <taxon>Leptospirales</taxon>
        <taxon>Leptospiraceae</taxon>
        <taxon>Leptospira</taxon>
    </lineage>
</organism>
<proteinExistence type="predicted"/>
<reference evidence="1 2" key="1">
    <citation type="submission" date="2012-10" db="EMBL/GenBank/DDBJ databases">
        <authorList>
            <person name="Harkins D.M."/>
            <person name="Durkin A.S."/>
            <person name="Brinkac L.M."/>
            <person name="Haft D.H."/>
            <person name="Selengut J.D."/>
            <person name="Sanka R."/>
            <person name="DePew J."/>
            <person name="Purushe J."/>
            <person name="Chanthongthip A."/>
            <person name="Lattana O."/>
            <person name="Phetsouvanh R."/>
            <person name="Newton P.N."/>
            <person name="Vinetz J.M."/>
            <person name="Sutton G.G."/>
            <person name="Nierman W.C."/>
            <person name="Fouts D.E."/>
        </authorList>
    </citation>
    <scope>NUCLEOTIDE SEQUENCE [LARGE SCALE GENOMIC DNA]</scope>
    <source>
        <strain evidence="1 2">UI 12758</strain>
    </source>
</reference>
<gene>
    <name evidence="1" type="ORF">LEP1GSC105_4130</name>
</gene>